<accession>A0ABV7J7M1</accession>
<proteinExistence type="predicted"/>
<keyword evidence="3" id="KW-1185">Reference proteome</keyword>
<evidence type="ECO:0000256" key="1">
    <source>
        <dbReference type="SAM" id="Phobius"/>
    </source>
</evidence>
<protein>
    <submittedName>
        <fullName evidence="2">Uncharacterized protein</fullName>
    </submittedName>
</protein>
<evidence type="ECO:0000313" key="3">
    <source>
        <dbReference type="Proteomes" id="UP001595533"/>
    </source>
</evidence>
<reference evidence="3" key="1">
    <citation type="journal article" date="2019" name="Int. J. Syst. Evol. Microbiol.">
        <title>The Global Catalogue of Microorganisms (GCM) 10K type strain sequencing project: providing services to taxonomists for standard genome sequencing and annotation.</title>
        <authorList>
            <consortium name="The Broad Institute Genomics Platform"/>
            <consortium name="The Broad Institute Genome Sequencing Center for Infectious Disease"/>
            <person name="Wu L."/>
            <person name="Ma J."/>
        </authorList>
    </citation>
    <scope>NUCLEOTIDE SEQUENCE [LARGE SCALE GENOMIC DNA]</scope>
    <source>
        <strain evidence="3">KCTC 42953</strain>
    </source>
</reference>
<dbReference type="Proteomes" id="UP001595533">
    <property type="component" value="Unassembled WGS sequence"/>
</dbReference>
<organism evidence="2 3">
    <name type="scientific">Marinicella sediminis</name>
    <dbReference type="NCBI Taxonomy" id="1792834"/>
    <lineage>
        <taxon>Bacteria</taxon>
        <taxon>Pseudomonadati</taxon>
        <taxon>Pseudomonadota</taxon>
        <taxon>Gammaproteobacteria</taxon>
        <taxon>Lysobacterales</taxon>
        <taxon>Marinicellaceae</taxon>
        <taxon>Marinicella</taxon>
    </lineage>
</organism>
<evidence type="ECO:0000313" key="2">
    <source>
        <dbReference type="EMBL" id="MFC3193157.1"/>
    </source>
</evidence>
<keyword evidence="1" id="KW-0472">Membrane</keyword>
<feature type="transmembrane region" description="Helical" evidence="1">
    <location>
        <begin position="58"/>
        <end position="76"/>
    </location>
</feature>
<name>A0ABV7J7M1_9GAMM</name>
<sequence>MEVFLSLMATLVVLRYSFGFFFQNLDDFTECVRFWFTPEIISIFRGEWERDWWAELRIFFWLLLGIASGYGAHLFLTS</sequence>
<dbReference type="RefSeq" id="WP_198538075.1">
    <property type="nucleotide sequence ID" value="NZ_JBHRTS010000001.1"/>
</dbReference>
<keyword evidence="1" id="KW-0812">Transmembrane</keyword>
<dbReference type="EMBL" id="JBHRTS010000001">
    <property type="protein sequence ID" value="MFC3193157.1"/>
    <property type="molecule type" value="Genomic_DNA"/>
</dbReference>
<gene>
    <name evidence="2" type="ORF">ACFODZ_02770</name>
</gene>
<keyword evidence="1" id="KW-1133">Transmembrane helix</keyword>
<comment type="caution">
    <text evidence="2">The sequence shown here is derived from an EMBL/GenBank/DDBJ whole genome shotgun (WGS) entry which is preliminary data.</text>
</comment>